<comment type="caution">
    <text evidence="2">The sequence shown here is derived from an EMBL/GenBank/DDBJ whole genome shotgun (WGS) entry which is preliminary data.</text>
</comment>
<reference evidence="2" key="1">
    <citation type="submission" date="2021-04" db="EMBL/GenBank/DDBJ databases">
        <authorList>
            <consortium name="Molecular Ecology Group"/>
        </authorList>
    </citation>
    <scope>NUCLEOTIDE SEQUENCE</scope>
</reference>
<evidence type="ECO:0000256" key="1">
    <source>
        <dbReference type="SAM" id="MobiDB-lite"/>
    </source>
</evidence>
<feature type="region of interest" description="Disordered" evidence="1">
    <location>
        <begin position="55"/>
        <end position="112"/>
    </location>
</feature>
<keyword evidence="3" id="KW-1185">Reference proteome</keyword>
<proteinExistence type="predicted"/>
<gene>
    <name evidence="2" type="ORF">CUNI_LOCUS12082</name>
</gene>
<protein>
    <submittedName>
        <fullName evidence="2">Uncharacterized protein</fullName>
    </submittedName>
</protein>
<dbReference type="EMBL" id="CAJHNH020002378">
    <property type="protein sequence ID" value="CAG5126524.1"/>
    <property type="molecule type" value="Genomic_DNA"/>
</dbReference>
<organism evidence="2 3">
    <name type="scientific">Candidula unifasciata</name>
    <dbReference type="NCBI Taxonomy" id="100452"/>
    <lineage>
        <taxon>Eukaryota</taxon>
        <taxon>Metazoa</taxon>
        <taxon>Spiralia</taxon>
        <taxon>Lophotrochozoa</taxon>
        <taxon>Mollusca</taxon>
        <taxon>Gastropoda</taxon>
        <taxon>Heterobranchia</taxon>
        <taxon>Euthyneura</taxon>
        <taxon>Panpulmonata</taxon>
        <taxon>Eupulmonata</taxon>
        <taxon>Stylommatophora</taxon>
        <taxon>Helicina</taxon>
        <taxon>Helicoidea</taxon>
        <taxon>Geomitridae</taxon>
        <taxon>Candidula</taxon>
    </lineage>
</organism>
<feature type="compositionally biased region" description="Basic and acidic residues" evidence="1">
    <location>
        <begin position="71"/>
        <end position="80"/>
    </location>
</feature>
<sequence>MSKTFILKRNTSSEERSALPTAELRSRSLSRNGGYYYPYVKSDFGFDGSPLRCQTHDTPRNNLYYPATQENHSKEYADRKQNKRSSSQRYTSPDNYTVKRNRRTSPSPASKGDLRRKMVFVLHDEIKKSPCTTTLEEITDLDKITEMCMTTLRSMMEHKKYRKYLHHMNNNNSLPWYNYLLCIGSVGSFDSLLE</sequence>
<accession>A0A8S3ZAC2</accession>
<dbReference type="AlphaFoldDB" id="A0A8S3ZAC2"/>
<dbReference type="Proteomes" id="UP000678393">
    <property type="component" value="Unassembled WGS sequence"/>
</dbReference>
<feature type="compositionally biased region" description="Polar residues" evidence="1">
    <location>
        <begin position="84"/>
        <end position="95"/>
    </location>
</feature>
<dbReference type="OrthoDB" id="6111416at2759"/>
<evidence type="ECO:0000313" key="3">
    <source>
        <dbReference type="Proteomes" id="UP000678393"/>
    </source>
</evidence>
<evidence type="ECO:0000313" key="2">
    <source>
        <dbReference type="EMBL" id="CAG5126524.1"/>
    </source>
</evidence>
<name>A0A8S3ZAC2_9EUPU</name>